<dbReference type="PANTHER" id="PTHR30443">
    <property type="entry name" value="INNER MEMBRANE PROTEIN"/>
    <property type="match status" value="1"/>
</dbReference>
<dbReference type="PANTHER" id="PTHR30443:SF0">
    <property type="entry name" value="PHOSPHOETHANOLAMINE TRANSFERASE EPTA"/>
    <property type="match status" value="1"/>
</dbReference>
<dbReference type="EMBL" id="NIPV01000035">
    <property type="protein sequence ID" value="OWJ75619.1"/>
    <property type="molecule type" value="Genomic_DNA"/>
</dbReference>
<keyword evidence="2" id="KW-1003">Cell membrane</keyword>
<dbReference type="GO" id="GO:0016776">
    <property type="term" value="F:phosphotransferase activity, phosphate group as acceptor"/>
    <property type="evidence" value="ECO:0007669"/>
    <property type="project" value="TreeGrafter"/>
</dbReference>
<evidence type="ECO:0000313" key="12">
    <source>
        <dbReference type="EMBL" id="OWJ85622.1"/>
    </source>
</evidence>
<feature type="domain" description="Sulfatase N-terminal" evidence="9">
    <location>
        <begin position="210"/>
        <end position="496"/>
    </location>
</feature>
<evidence type="ECO:0000259" key="10">
    <source>
        <dbReference type="Pfam" id="PF08019"/>
    </source>
</evidence>
<feature type="transmembrane region" description="Helical" evidence="8">
    <location>
        <begin position="128"/>
        <end position="147"/>
    </location>
</feature>
<sequence length="517" mass="56939">MVGLNHGFWVRVLSQFPWFDDRATVFGLGVFALSLLLLELLGPGRLQKPVAATIVLLSAAAGYYERNFGVLIDQEMVRNIFETTYTESSHMVTGRMVLVILLTGVLPAALIFWPVVRRVQPVHQIWRWPLGVGVSSALVLAALAFDYKDYSAVLRERHDVMGAYQPGATLVASWRYAREQWKTADPVVAPYGRDAVAGGRLATADRPVLLVLFVGETARAQNFGLNGYGRDTTPELAERGLIAFTDTTSCGTSTAVSVPCMFSGLGKAGYSRAAALGRENLLDVLSHAGMQVEWWDNNTGDQNVARRIGWNRVDRSIAPDACRGECTDEALLPVIARTVATIKRNTVLVLHMNGSHGPAYYLRYPEDRAVFRPDCRSAQFSDCTGAEIVNAYDNTIRETDFVLANAIDMLARSERVIPAMVYLSDHGESLGENGLYLHAAPAFMAPAEQTRVPFVMWLAPRFARTMGLDTACLQNMTDRPTSHDNLFASVLGLMDVETLVRDPSLDLTMPCRRGETM</sequence>
<dbReference type="Gene3D" id="3.40.720.10">
    <property type="entry name" value="Alkaline Phosphatase, subunit A"/>
    <property type="match status" value="1"/>
</dbReference>
<name>A0A212AVW2_9RHOB</name>
<keyword evidence="5 8" id="KW-0812">Transmembrane</keyword>
<dbReference type="InterPro" id="IPR017850">
    <property type="entry name" value="Alkaline_phosphatase_core_sf"/>
</dbReference>
<keyword evidence="3" id="KW-0997">Cell inner membrane</keyword>
<dbReference type="GO" id="GO:0009244">
    <property type="term" value="P:lipopolysaccharide core region biosynthetic process"/>
    <property type="evidence" value="ECO:0007669"/>
    <property type="project" value="TreeGrafter"/>
</dbReference>
<organism evidence="12 13">
    <name type="scientific">Haematobacter missouriensis</name>
    <dbReference type="NCBI Taxonomy" id="366616"/>
    <lineage>
        <taxon>Bacteria</taxon>
        <taxon>Pseudomonadati</taxon>
        <taxon>Pseudomonadota</taxon>
        <taxon>Alphaproteobacteria</taxon>
        <taxon>Rhodobacterales</taxon>
        <taxon>Paracoccaceae</taxon>
        <taxon>Haematobacter</taxon>
    </lineage>
</organism>
<evidence type="ECO:0000256" key="2">
    <source>
        <dbReference type="ARBA" id="ARBA00022475"/>
    </source>
</evidence>
<evidence type="ECO:0000256" key="8">
    <source>
        <dbReference type="SAM" id="Phobius"/>
    </source>
</evidence>
<proteinExistence type="predicted"/>
<gene>
    <name evidence="12" type="ORF">CDV52_04510</name>
    <name evidence="11" type="ORF">CDV53_10010</name>
</gene>
<dbReference type="Proteomes" id="UP000196640">
    <property type="component" value="Unassembled WGS sequence"/>
</dbReference>
<keyword evidence="6 8" id="KW-1133">Transmembrane helix</keyword>
<dbReference type="CDD" id="cd16017">
    <property type="entry name" value="LptA"/>
    <property type="match status" value="1"/>
</dbReference>
<reference evidence="13 14" key="1">
    <citation type="submission" date="2016-11" db="EMBL/GenBank/DDBJ databases">
        <title>Comparison of Traditional DNA-DNA Hybridization with In Silico Genomic Analysis.</title>
        <authorList>
            <person name="Nicholson A.C."/>
            <person name="Sammons S."/>
            <person name="Humrighouse B.W."/>
            <person name="Graziano J."/>
            <person name="Lasker B."/>
            <person name="Whitney A.M."/>
            <person name="Mcquiston J.R."/>
        </authorList>
    </citation>
    <scope>NUCLEOTIDE SEQUENCE [LARGE SCALE GENOMIC DNA]</scope>
    <source>
        <strain evidence="11 14">H1892</strain>
        <strain evidence="12 13">H2381</strain>
    </source>
</reference>
<dbReference type="Pfam" id="PF00884">
    <property type="entry name" value="Sulfatase"/>
    <property type="match status" value="1"/>
</dbReference>
<feature type="domain" description="Phosphoethanolamine transferase N-terminal" evidence="10">
    <location>
        <begin position="31"/>
        <end position="180"/>
    </location>
</feature>
<comment type="caution">
    <text evidence="12">The sequence shown here is derived from an EMBL/GenBank/DDBJ whole genome shotgun (WGS) entry which is preliminary data.</text>
</comment>
<keyword evidence="14" id="KW-1185">Reference proteome</keyword>
<evidence type="ECO:0000256" key="3">
    <source>
        <dbReference type="ARBA" id="ARBA00022519"/>
    </source>
</evidence>
<keyword evidence="4 12" id="KW-0808">Transferase</keyword>
<protein>
    <submittedName>
        <fullName evidence="12">Phosphatidylethanolamine--Kdo2-lipid A phosphoethanolamine transferase</fullName>
    </submittedName>
</protein>
<dbReference type="InterPro" id="IPR058130">
    <property type="entry name" value="PEA_transf_C"/>
</dbReference>
<dbReference type="AlphaFoldDB" id="A0A212AVW2"/>
<dbReference type="SUPFAM" id="SSF53649">
    <property type="entry name" value="Alkaline phosphatase-like"/>
    <property type="match status" value="1"/>
</dbReference>
<comment type="subcellular location">
    <subcellularLocation>
        <location evidence="1">Cell inner membrane</location>
        <topology evidence="1">Multi-pass membrane protein</topology>
    </subcellularLocation>
</comment>
<dbReference type="InterPro" id="IPR040423">
    <property type="entry name" value="PEA_transferase"/>
</dbReference>
<keyword evidence="7 8" id="KW-0472">Membrane</keyword>
<evidence type="ECO:0000256" key="6">
    <source>
        <dbReference type="ARBA" id="ARBA00022989"/>
    </source>
</evidence>
<evidence type="ECO:0000259" key="9">
    <source>
        <dbReference type="Pfam" id="PF00884"/>
    </source>
</evidence>
<dbReference type="EMBL" id="NIPX01000003">
    <property type="protein sequence ID" value="OWJ85622.1"/>
    <property type="molecule type" value="Genomic_DNA"/>
</dbReference>
<dbReference type="InterPro" id="IPR012549">
    <property type="entry name" value="EptA-like_N"/>
</dbReference>
<dbReference type="Pfam" id="PF08019">
    <property type="entry name" value="EptA_B_N"/>
    <property type="match status" value="1"/>
</dbReference>
<dbReference type="Proteomes" id="UP000214673">
    <property type="component" value="Unassembled WGS sequence"/>
</dbReference>
<feature type="transmembrane region" description="Helical" evidence="8">
    <location>
        <begin position="23"/>
        <end position="41"/>
    </location>
</feature>
<evidence type="ECO:0000256" key="4">
    <source>
        <dbReference type="ARBA" id="ARBA00022679"/>
    </source>
</evidence>
<evidence type="ECO:0000313" key="11">
    <source>
        <dbReference type="EMBL" id="OWJ75619.1"/>
    </source>
</evidence>
<evidence type="ECO:0000256" key="5">
    <source>
        <dbReference type="ARBA" id="ARBA00022692"/>
    </source>
</evidence>
<evidence type="ECO:0000256" key="1">
    <source>
        <dbReference type="ARBA" id="ARBA00004429"/>
    </source>
</evidence>
<feature type="transmembrane region" description="Helical" evidence="8">
    <location>
        <begin position="96"/>
        <end position="116"/>
    </location>
</feature>
<dbReference type="GO" id="GO:0005886">
    <property type="term" value="C:plasma membrane"/>
    <property type="evidence" value="ECO:0007669"/>
    <property type="project" value="UniProtKB-SubCell"/>
</dbReference>
<evidence type="ECO:0000256" key="7">
    <source>
        <dbReference type="ARBA" id="ARBA00023136"/>
    </source>
</evidence>
<accession>A0A212AVW2</accession>
<evidence type="ECO:0000313" key="14">
    <source>
        <dbReference type="Proteomes" id="UP000214673"/>
    </source>
</evidence>
<evidence type="ECO:0000313" key="13">
    <source>
        <dbReference type="Proteomes" id="UP000196640"/>
    </source>
</evidence>
<dbReference type="InterPro" id="IPR000917">
    <property type="entry name" value="Sulfatase_N"/>
</dbReference>